<evidence type="ECO:0000256" key="2">
    <source>
        <dbReference type="ARBA" id="ARBA00004687"/>
    </source>
</evidence>
<reference evidence="10" key="3">
    <citation type="submission" date="2015-06" db="UniProtKB">
        <authorList>
            <consortium name="EnsemblMetazoa"/>
        </authorList>
    </citation>
    <scope>IDENTIFICATION</scope>
</reference>
<name>R7TT48_CAPTE</name>
<evidence type="ECO:0000256" key="5">
    <source>
        <dbReference type="ARBA" id="ARBA00022824"/>
    </source>
</evidence>
<dbReference type="UniPathway" id="UPA00196"/>
<comment type="pathway">
    <text evidence="2">Glycolipid biosynthesis; glycosylphosphatidylinositol-anchor biosynthesis.</text>
</comment>
<evidence type="ECO:0000256" key="8">
    <source>
        <dbReference type="SAM" id="Phobius"/>
    </source>
</evidence>
<evidence type="ECO:0000256" key="3">
    <source>
        <dbReference type="ARBA" id="ARBA00022502"/>
    </source>
</evidence>
<keyword evidence="6 8" id="KW-1133">Transmembrane helix</keyword>
<keyword evidence="7 8" id="KW-0472">Membrane</keyword>
<dbReference type="OMA" id="QQWPLTC"/>
<protein>
    <recommendedName>
        <fullName evidence="12">Phosphatidylinositol-glycan biosynthesis class F protein</fullName>
    </recommendedName>
</protein>
<reference evidence="9 11" key="2">
    <citation type="journal article" date="2013" name="Nature">
        <title>Insights into bilaterian evolution from three spiralian genomes.</title>
        <authorList>
            <person name="Simakov O."/>
            <person name="Marletaz F."/>
            <person name="Cho S.J."/>
            <person name="Edsinger-Gonzales E."/>
            <person name="Havlak P."/>
            <person name="Hellsten U."/>
            <person name="Kuo D.H."/>
            <person name="Larsson T."/>
            <person name="Lv J."/>
            <person name="Arendt D."/>
            <person name="Savage R."/>
            <person name="Osoegawa K."/>
            <person name="de Jong P."/>
            <person name="Grimwood J."/>
            <person name="Chapman J.A."/>
            <person name="Shapiro H."/>
            <person name="Aerts A."/>
            <person name="Otillar R.P."/>
            <person name="Terry A.Y."/>
            <person name="Boore J.L."/>
            <person name="Grigoriev I.V."/>
            <person name="Lindberg D.R."/>
            <person name="Seaver E.C."/>
            <person name="Weisblat D.A."/>
            <person name="Putnam N.H."/>
            <person name="Rokhsar D.S."/>
        </authorList>
    </citation>
    <scope>NUCLEOTIDE SEQUENCE</scope>
    <source>
        <strain evidence="9 11">I ESC-2004</strain>
    </source>
</reference>
<comment type="subcellular location">
    <subcellularLocation>
        <location evidence="1">Endoplasmic reticulum membrane</location>
        <topology evidence="1">Multi-pass membrane protein</topology>
    </subcellularLocation>
</comment>
<evidence type="ECO:0000256" key="4">
    <source>
        <dbReference type="ARBA" id="ARBA00022692"/>
    </source>
</evidence>
<keyword evidence="11" id="KW-1185">Reference proteome</keyword>
<dbReference type="Proteomes" id="UP000014760">
    <property type="component" value="Unassembled WGS sequence"/>
</dbReference>
<proteinExistence type="predicted"/>
<feature type="transmembrane region" description="Helical" evidence="8">
    <location>
        <begin position="64"/>
        <end position="86"/>
    </location>
</feature>
<evidence type="ECO:0000256" key="6">
    <source>
        <dbReference type="ARBA" id="ARBA00022989"/>
    </source>
</evidence>
<evidence type="ECO:0000256" key="7">
    <source>
        <dbReference type="ARBA" id="ARBA00023136"/>
    </source>
</evidence>
<accession>R7TT48</accession>
<evidence type="ECO:0000313" key="9">
    <source>
        <dbReference type="EMBL" id="ELT94671.1"/>
    </source>
</evidence>
<keyword evidence="3" id="KW-0337">GPI-anchor biosynthesis</keyword>
<dbReference type="EnsemblMetazoa" id="CapteT225794">
    <property type="protein sequence ID" value="CapteP225794"/>
    <property type="gene ID" value="CapteG225794"/>
</dbReference>
<keyword evidence="5" id="KW-0256">Endoplasmic reticulum</keyword>
<dbReference type="Pfam" id="PF06699">
    <property type="entry name" value="PIG-F"/>
    <property type="match status" value="1"/>
</dbReference>
<dbReference type="EMBL" id="AMQN01012209">
    <property type="status" value="NOT_ANNOTATED_CDS"/>
    <property type="molecule type" value="Genomic_DNA"/>
</dbReference>
<dbReference type="OrthoDB" id="17366at2759"/>
<dbReference type="FunCoup" id="R7TT48">
    <property type="interactions" value="23"/>
</dbReference>
<dbReference type="STRING" id="283909.R7TT48"/>
<feature type="transmembrane region" description="Helical" evidence="8">
    <location>
        <begin position="138"/>
        <end position="160"/>
    </location>
</feature>
<evidence type="ECO:0008006" key="12">
    <source>
        <dbReference type="Google" id="ProtNLM"/>
    </source>
</evidence>
<reference evidence="11" key="1">
    <citation type="submission" date="2012-12" db="EMBL/GenBank/DDBJ databases">
        <authorList>
            <person name="Hellsten U."/>
            <person name="Grimwood J."/>
            <person name="Chapman J.A."/>
            <person name="Shapiro H."/>
            <person name="Aerts A."/>
            <person name="Otillar R.P."/>
            <person name="Terry A.Y."/>
            <person name="Boore J.L."/>
            <person name="Simakov O."/>
            <person name="Marletaz F."/>
            <person name="Cho S.-J."/>
            <person name="Edsinger-Gonzales E."/>
            <person name="Havlak P."/>
            <person name="Kuo D.-H."/>
            <person name="Larsson T."/>
            <person name="Lv J."/>
            <person name="Arendt D."/>
            <person name="Savage R."/>
            <person name="Osoegawa K."/>
            <person name="de Jong P."/>
            <person name="Lindberg D.R."/>
            <person name="Seaver E.C."/>
            <person name="Weisblat D.A."/>
            <person name="Putnam N.H."/>
            <person name="Grigoriev I.V."/>
            <person name="Rokhsar D.S."/>
        </authorList>
    </citation>
    <scope>NUCLEOTIDE SEQUENCE</scope>
    <source>
        <strain evidence="11">I ESC-2004</strain>
    </source>
</reference>
<dbReference type="HOGENOM" id="CLU_1338700_0_0_1"/>
<dbReference type="GO" id="GO:0006506">
    <property type="term" value="P:GPI anchor biosynthetic process"/>
    <property type="evidence" value="ECO:0007669"/>
    <property type="project" value="UniProtKB-UniPathway"/>
</dbReference>
<dbReference type="AlphaFoldDB" id="R7TT48"/>
<feature type="transmembrane region" description="Helical" evidence="8">
    <location>
        <begin position="166"/>
        <end position="188"/>
    </location>
</feature>
<organism evidence="9">
    <name type="scientific">Capitella teleta</name>
    <name type="common">Polychaete worm</name>
    <dbReference type="NCBI Taxonomy" id="283909"/>
    <lineage>
        <taxon>Eukaryota</taxon>
        <taxon>Metazoa</taxon>
        <taxon>Spiralia</taxon>
        <taxon>Lophotrochozoa</taxon>
        <taxon>Annelida</taxon>
        <taxon>Polychaeta</taxon>
        <taxon>Sedentaria</taxon>
        <taxon>Scolecida</taxon>
        <taxon>Capitellidae</taxon>
        <taxon>Capitella</taxon>
    </lineage>
</organism>
<evidence type="ECO:0000313" key="10">
    <source>
        <dbReference type="EnsemblMetazoa" id="CapteP225794"/>
    </source>
</evidence>
<gene>
    <name evidence="9" type="ORF">CAPTEDRAFT_225794</name>
</gene>
<dbReference type="GO" id="GO:0005789">
    <property type="term" value="C:endoplasmic reticulum membrane"/>
    <property type="evidence" value="ECO:0007669"/>
    <property type="project" value="UniProtKB-SubCell"/>
</dbReference>
<keyword evidence="4 8" id="KW-0812">Transmembrane</keyword>
<dbReference type="InterPro" id="IPR009580">
    <property type="entry name" value="GPI_biosynthesis_protein_Pig-F"/>
</dbReference>
<feature type="transmembrane region" description="Helical" evidence="8">
    <location>
        <begin position="98"/>
        <end position="117"/>
    </location>
</feature>
<dbReference type="EMBL" id="KB309368">
    <property type="protein sequence ID" value="ELT94671.1"/>
    <property type="molecule type" value="Genomic_DNA"/>
</dbReference>
<evidence type="ECO:0000256" key="1">
    <source>
        <dbReference type="ARBA" id="ARBA00004477"/>
    </source>
</evidence>
<sequence length="205" mass="22439">MYMYLEVIRMGGGLLTVGGSICADLQLRKSPILVSDVAAGAVCLLTLLRQLFNRGPNKPSNVNTLGGGLFMFVASVLFYHFLGILFGAPLFEHVTSTFHLALLMSVTTIIPCLFSMGTDLEIWMRVLVCYQAEHGSEISAMYTMIFSLIGTWFGAFAPILDWGQHWQVWPISCIVGNILGHVAGLLVANAHMLQQDWKAGKVKTG</sequence>
<evidence type="ECO:0000313" key="11">
    <source>
        <dbReference type="Proteomes" id="UP000014760"/>
    </source>
</evidence>